<dbReference type="InterPro" id="IPR050061">
    <property type="entry name" value="MurCDEF_pg_biosynth"/>
</dbReference>
<dbReference type="Pfam" id="PF08245">
    <property type="entry name" value="Mur_ligase_M"/>
    <property type="match status" value="1"/>
</dbReference>
<dbReference type="Proteomes" id="UP000034789">
    <property type="component" value="Unassembled WGS sequence"/>
</dbReference>
<dbReference type="SUPFAM" id="SSF51984">
    <property type="entry name" value="MurCD N-terminal domain"/>
    <property type="match status" value="1"/>
</dbReference>
<dbReference type="EMBL" id="LCSD01000017">
    <property type="protein sequence ID" value="KKW47229.1"/>
    <property type="molecule type" value="Genomic_DNA"/>
</dbReference>
<reference evidence="3 4" key="1">
    <citation type="journal article" date="2015" name="Nature">
        <title>rRNA introns, odd ribosomes, and small enigmatic genomes across a large radiation of phyla.</title>
        <authorList>
            <person name="Brown C.T."/>
            <person name="Hug L.A."/>
            <person name="Thomas B.C."/>
            <person name="Sharon I."/>
            <person name="Castelle C.J."/>
            <person name="Singh A."/>
            <person name="Wilkins M.J."/>
            <person name="Williams K.H."/>
            <person name="Banfield J.F."/>
        </authorList>
    </citation>
    <scope>NUCLEOTIDE SEQUENCE [LARGE SCALE GENOMIC DNA]</scope>
</reference>
<protein>
    <submittedName>
        <fullName evidence="3">UDP-N-acetylmuramate:L-alanyl-gamma-D-glutamyl-meso-diaminopimelate ligase</fullName>
    </submittedName>
</protein>
<evidence type="ECO:0000259" key="2">
    <source>
        <dbReference type="Pfam" id="PF08245"/>
    </source>
</evidence>
<accession>A0A0G2BMV7</accession>
<sequence>MRKKAHFIGIAGMGMSAVAILLKEQGWLVGGSDSEAYPPATSQLERHCIPYATRYDPGNIPKDADLIVVGMNAKLKRENNPEVKAAYDSGILMTPFPKVLGDIVRKRKPIVVAGSYGKSTITSLLAWCLSRSGIGAGWFIGASPEGMEPSHLGTHPVFVLEGDEYPTSHDDLRPKFAHYNAHDALITAVTHDHVNIYKTQREFSEPFRALAAGLPDDGILLLCADEPNAASLGKETRARVTLYGMTSSSEWYANDISRGEVTSFDLMRGSEKIARLSTSLIGDHNIQNVVGASAMLLEKELITPEQLAESVRDFKGLARRLDKKTARSSVPAYEGFGSSREKLRAAIVAIKAQYPEKRLVVVFEPHTFSWRNKMMLHWFDDAFEGAGLVILYKPAEQGAATHEQSTQEEMTER</sequence>
<dbReference type="GO" id="GO:0005524">
    <property type="term" value="F:ATP binding"/>
    <property type="evidence" value="ECO:0007669"/>
    <property type="project" value="InterPro"/>
</dbReference>
<dbReference type="Gene3D" id="3.90.190.20">
    <property type="entry name" value="Mur ligase, C-terminal domain"/>
    <property type="match status" value="1"/>
</dbReference>
<dbReference type="PANTHER" id="PTHR43445">
    <property type="entry name" value="UDP-N-ACETYLMURAMATE--L-ALANINE LIGASE-RELATED"/>
    <property type="match status" value="1"/>
</dbReference>
<dbReference type="InterPro" id="IPR036565">
    <property type="entry name" value="Mur-like_cat_sf"/>
</dbReference>
<dbReference type="PANTHER" id="PTHR43445:SF5">
    <property type="entry name" value="UDP-N-ACETYLMURAMATE--L-ALANYL-GAMMA-D-GLUTAMYL-MESO-2,6-DIAMINOHEPTANDIOATE LIGASE"/>
    <property type="match status" value="1"/>
</dbReference>
<comment type="caution">
    <text evidence="3">The sequence shown here is derived from an EMBL/GenBank/DDBJ whole genome shotgun (WGS) entry which is preliminary data.</text>
</comment>
<organism evidence="3 4">
    <name type="scientific">Candidatus Kaiserbacteria bacterium GW2011_GWA2_58_9</name>
    <dbReference type="NCBI Taxonomy" id="1618672"/>
    <lineage>
        <taxon>Bacteria</taxon>
        <taxon>Candidatus Kaiseribacteriota</taxon>
    </lineage>
</organism>
<evidence type="ECO:0000313" key="3">
    <source>
        <dbReference type="EMBL" id="KKW47229.1"/>
    </source>
</evidence>
<keyword evidence="3" id="KW-0436">Ligase</keyword>
<dbReference type="InterPro" id="IPR013221">
    <property type="entry name" value="Mur_ligase_cen"/>
</dbReference>
<feature type="non-terminal residue" evidence="3">
    <location>
        <position position="413"/>
    </location>
</feature>
<gene>
    <name evidence="3" type="ORF">UY98_C0017G0001</name>
</gene>
<name>A0A0G2BMV7_9BACT</name>
<evidence type="ECO:0000313" key="4">
    <source>
        <dbReference type="Proteomes" id="UP000034789"/>
    </source>
</evidence>
<dbReference type="Pfam" id="PF01225">
    <property type="entry name" value="Mur_ligase"/>
    <property type="match status" value="1"/>
</dbReference>
<feature type="domain" description="Mur ligase N-terminal catalytic" evidence="1">
    <location>
        <begin position="5"/>
        <end position="107"/>
    </location>
</feature>
<dbReference type="Gene3D" id="3.40.1190.10">
    <property type="entry name" value="Mur-like, catalytic domain"/>
    <property type="match status" value="1"/>
</dbReference>
<dbReference type="AlphaFoldDB" id="A0A0G2BMV7"/>
<dbReference type="InterPro" id="IPR000713">
    <property type="entry name" value="Mur_ligase_N"/>
</dbReference>
<evidence type="ECO:0000259" key="1">
    <source>
        <dbReference type="Pfam" id="PF01225"/>
    </source>
</evidence>
<dbReference type="InterPro" id="IPR036615">
    <property type="entry name" value="Mur_ligase_C_dom_sf"/>
</dbReference>
<dbReference type="SUPFAM" id="SSF53623">
    <property type="entry name" value="MurD-like peptide ligases, catalytic domain"/>
    <property type="match status" value="1"/>
</dbReference>
<feature type="domain" description="Mur ligase central" evidence="2">
    <location>
        <begin position="112"/>
        <end position="295"/>
    </location>
</feature>
<dbReference type="Gene3D" id="3.40.50.720">
    <property type="entry name" value="NAD(P)-binding Rossmann-like Domain"/>
    <property type="match status" value="1"/>
</dbReference>
<proteinExistence type="predicted"/>
<dbReference type="GO" id="GO:0016881">
    <property type="term" value="F:acid-amino acid ligase activity"/>
    <property type="evidence" value="ECO:0007669"/>
    <property type="project" value="InterPro"/>
</dbReference>
<dbReference type="SUPFAM" id="SSF53244">
    <property type="entry name" value="MurD-like peptide ligases, peptide-binding domain"/>
    <property type="match status" value="1"/>
</dbReference>